<evidence type="ECO:0000256" key="1">
    <source>
        <dbReference type="ARBA" id="ARBA00007441"/>
    </source>
</evidence>
<dbReference type="Gene3D" id="3.90.1150.10">
    <property type="entry name" value="Aspartate Aminotransferase, domain 1"/>
    <property type="match status" value="1"/>
</dbReference>
<dbReference type="InterPro" id="IPR004838">
    <property type="entry name" value="NHTrfase_class1_PyrdxlP-BS"/>
</dbReference>
<gene>
    <name evidence="5" type="ORF">GPM918_LOCUS35009</name>
    <name evidence="4" type="ORF">OVA965_LOCUS27857</name>
    <name evidence="7" type="ORF">SRO942_LOCUS35726</name>
    <name evidence="6" type="ORF">TMI583_LOCUS28605</name>
</gene>
<dbReference type="EMBL" id="CAJOBC010085345">
    <property type="protein sequence ID" value="CAF4329895.1"/>
    <property type="molecule type" value="Genomic_DNA"/>
</dbReference>
<comment type="similarity">
    <text evidence="1">Belongs to the class-I pyridoxal-phosphate-dependent aminotransferase family.</text>
</comment>
<dbReference type="OrthoDB" id="691673at2759"/>
<dbReference type="Pfam" id="PF00155">
    <property type="entry name" value="Aminotran_1_2"/>
    <property type="match status" value="1"/>
</dbReference>
<proteinExistence type="inferred from homology"/>
<dbReference type="EMBL" id="CAJNOQ010019886">
    <property type="protein sequence ID" value="CAF1458971.1"/>
    <property type="molecule type" value="Genomic_DNA"/>
</dbReference>
<evidence type="ECO:0000313" key="7">
    <source>
        <dbReference type="EMBL" id="CAF4329895.1"/>
    </source>
</evidence>
<dbReference type="InterPro" id="IPR004839">
    <property type="entry name" value="Aminotransferase_I/II_large"/>
</dbReference>
<feature type="domain" description="Aminotransferase class I/classII large" evidence="3">
    <location>
        <begin position="50"/>
        <end position="412"/>
    </location>
</feature>
<dbReference type="GO" id="GO:0008483">
    <property type="term" value="F:transaminase activity"/>
    <property type="evidence" value="ECO:0007669"/>
    <property type="project" value="TreeGrafter"/>
</dbReference>
<keyword evidence="8" id="KW-1185">Reference proteome</keyword>
<dbReference type="EMBL" id="CAJNOK010018629">
    <property type="protein sequence ID" value="CAF1285829.1"/>
    <property type="molecule type" value="Genomic_DNA"/>
</dbReference>
<dbReference type="InterPro" id="IPR015424">
    <property type="entry name" value="PyrdxlP-dep_Trfase"/>
</dbReference>
<comment type="caution">
    <text evidence="5">The sequence shown here is derived from an EMBL/GenBank/DDBJ whole genome shotgun (WGS) entry which is preliminary data.</text>
</comment>
<evidence type="ECO:0000313" key="6">
    <source>
        <dbReference type="EMBL" id="CAF4090817.1"/>
    </source>
</evidence>
<organism evidence="5 8">
    <name type="scientific">Didymodactylos carnosus</name>
    <dbReference type="NCBI Taxonomy" id="1234261"/>
    <lineage>
        <taxon>Eukaryota</taxon>
        <taxon>Metazoa</taxon>
        <taxon>Spiralia</taxon>
        <taxon>Gnathifera</taxon>
        <taxon>Rotifera</taxon>
        <taxon>Eurotatoria</taxon>
        <taxon>Bdelloidea</taxon>
        <taxon>Philodinida</taxon>
        <taxon>Philodinidae</taxon>
        <taxon>Didymodactylos</taxon>
    </lineage>
</organism>
<reference evidence="5" key="1">
    <citation type="submission" date="2021-02" db="EMBL/GenBank/DDBJ databases">
        <authorList>
            <person name="Nowell W R."/>
        </authorList>
    </citation>
    <scope>NUCLEOTIDE SEQUENCE</scope>
</reference>
<dbReference type="PROSITE" id="PS00105">
    <property type="entry name" value="AA_TRANSFER_CLASS_1"/>
    <property type="match status" value="1"/>
</dbReference>
<dbReference type="SUPFAM" id="SSF53383">
    <property type="entry name" value="PLP-dependent transferases"/>
    <property type="match status" value="1"/>
</dbReference>
<accession>A0A815Q5V4</accession>
<name>A0A815Q5V4_9BILA</name>
<dbReference type="Proteomes" id="UP000681722">
    <property type="component" value="Unassembled WGS sequence"/>
</dbReference>
<dbReference type="InterPro" id="IPR015422">
    <property type="entry name" value="PyrdxlP-dep_Trfase_small"/>
</dbReference>
<evidence type="ECO:0000313" key="8">
    <source>
        <dbReference type="Proteomes" id="UP000663829"/>
    </source>
</evidence>
<evidence type="ECO:0000259" key="3">
    <source>
        <dbReference type="Pfam" id="PF00155"/>
    </source>
</evidence>
<evidence type="ECO:0000313" key="5">
    <source>
        <dbReference type="EMBL" id="CAF1458971.1"/>
    </source>
</evidence>
<evidence type="ECO:0000313" key="4">
    <source>
        <dbReference type="EMBL" id="CAF1285829.1"/>
    </source>
</evidence>
<dbReference type="PRINTS" id="PR00753">
    <property type="entry name" value="ACCSYNTHASE"/>
</dbReference>
<dbReference type="Gene3D" id="3.40.640.10">
    <property type="entry name" value="Type I PLP-dependent aspartate aminotransferase-like (Major domain)"/>
    <property type="match status" value="1"/>
</dbReference>
<protein>
    <recommendedName>
        <fullName evidence="3">Aminotransferase class I/classII large domain-containing protein</fullName>
    </recommendedName>
</protein>
<dbReference type="Proteomes" id="UP000682733">
    <property type="component" value="Unassembled WGS sequence"/>
</dbReference>
<dbReference type="InterPro" id="IPR050478">
    <property type="entry name" value="Ethylene_sulfur-biosynth"/>
</dbReference>
<dbReference type="GO" id="GO:0030170">
    <property type="term" value="F:pyridoxal phosphate binding"/>
    <property type="evidence" value="ECO:0007669"/>
    <property type="project" value="InterPro"/>
</dbReference>
<dbReference type="PANTHER" id="PTHR43795">
    <property type="entry name" value="BIFUNCTIONAL ASPARTATE AMINOTRANSFERASE AND GLUTAMATE/ASPARTATE-PREPHENATE AMINOTRANSFERASE-RELATED"/>
    <property type="match status" value="1"/>
</dbReference>
<dbReference type="AlphaFoldDB" id="A0A815Q5V4"/>
<dbReference type="PANTHER" id="PTHR43795:SF39">
    <property type="entry name" value="AMINOTRANSFERASE CLASS I_CLASSII DOMAIN-CONTAINING PROTEIN"/>
    <property type="match status" value="1"/>
</dbReference>
<evidence type="ECO:0000256" key="2">
    <source>
        <dbReference type="ARBA" id="ARBA00022898"/>
    </source>
</evidence>
<dbReference type="GO" id="GO:0006520">
    <property type="term" value="P:amino acid metabolic process"/>
    <property type="evidence" value="ECO:0007669"/>
    <property type="project" value="TreeGrafter"/>
</dbReference>
<sequence>MTSKRSKILDENVLSICPYFKRFCANPFDETKNPNGILNLGVAENMLCEDMIAGKLASIQNWFPEYNYYPDAGGELAFRKELCQFFTRFFLLHNTIQLEPKRLLITSGATTGFALYSFVLADINDVFIVASPYYSVMDRDISLLTHNTVIRCPLLDQDKGLFRIHVDIYRRGYNEAIKNGLTPKCIIITNPQNPQGSFYDEETLMPILEFAAEKQIHVIVDEIYALSIFKTSKQPFTSILNYQHLPDPKRTHFLWSFSKDFGLSGARLGVLYFGTEEICRKAQKLNYLFLPSRAIQMTLINLISDHEWVEVYIETNQRRLTEQYFYVINQLKLISNNRIQVYKSNAGFFIWANFQSYMKEKTFDEELRLYNAIFNGGVFISRGKNMGAAEPGWFRLVFSVKDNWINEALGRIQVALERYEENCEGRGTKRFRRHYSLIDHIPT</sequence>
<dbReference type="Proteomes" id="UP000677228">
    <property type="component" value="Unassembled WGS sequence"/>
</dbReference>
<dbReference type="Proteomes" id="UP000663829">
    <property type="component" value="Unassembled WGS sequence"/>
</dbReference>
<keyword evidence="2" id="KW-0663">Pyridoxal phosphate</keyword>
<dbReference type="InterPro" id="IPR015421">
    <property type="entry name" value="PyrdxlP-dep_Trfase_major"/>
</dbReference>
<dbReference type="CDD" id="cd00609">
    <property type="entry name" value="AAT_like"/>
    <property type="match status" value="1"/>
</dbReference>
<dbReference type="EMBL" id="CAJOBA010040198">
    <property type="protein sequence ID" value="CAF4090817.1"/>
    <property type="molecule type" value="Genomic_DNA"/>
</dbReference>